<keyword evidence="2" id="KW-0732">Signal</keyword>
<dbReference type="InterPro" id="IPR006179">
    <property type="entry name" value="5_nucleotidase/apyrase"/>
</dbReference>
<dbReference type="SUPFAM" id="SSF56300">
    <property type="entry name" value="Metallo-dependent phosphatases"/>
    <property type="match status" value="1"/>
</dbReference>
<dbReference type="InterPro" id="IPR036907">
    <property type="entry name" value="5'-Nucleotdase_C_sf"/>
</dbReference>
<reference evidence="6 7" key="1">
    <citation type="submission" date="2020-08" db="EMBL/GenBank/DDBJ databases">
        <title>Genomic Encyclopedia of Type Strains, Phase III (KMG-III): the genomes of soil and plant-associated and newly described type strains.</title>
        <authorList>
            <person name="Whitman W."/>
        </authorList>
    </citation>
    <scope>NUCLEOTIDE SEQUENCE [LARGE SCALE GENOMIC DNA]</scope>
    <source>
        <strain evidence="6 7">CECT 8572</strain>
    </source>
</reference>
<dbReference type="SUPFAM" id="SSF55816">
    <property type="entry name" value="5'-nucleotidase (syn. UDP-sugar hydrolase), C-terminal domain"/>
    <property type="match status" value="1"/>
</dbReference>
<dbReference type="InterPro" id="IPR004843">
    <property type="entry name" value="Calcineurin-like_PHP"/>
</dbReference>
<evidence type="ECO:0000256" key="1">
    <source>
        <dbReference type="ARBA" id="ARBA00006654"/>
    </source>
</evidence>
<dbReference type="EMBL" id="JACIBX010000017">
    <property type="protein sequence ID" value="MBB3713609.1"/>
    <property type="molecule type" value="Genomic_DNA"/>
</dbReference>
<dbReference type="EC" id="3.1.4.16" evidence="6"/>
<organism evidence="6 7">
    <name type="scientific">Limimaricola variabilis</name>
    <dbReference type="NCBI Taxonomy" id="1492771"/>
    <lineage>
        <taxon>Bacteria</taxon>
        <taxon>Pseudomonadati</taxon>
        <taxon>Pseudomonadota</taxon>
        <taxon>Alphaproteobacteria</taxon>
        <taxon>Rhodobacterales</taxon>
        <taxon>Paracoccaceae</taxon>
        <taxon>Limimaricola</taxon>
    </lineage>
</organism>
<dbReference type="Gene3D" id="3.90.780.10">
    <property type="entry name" value="5'-Nucleotidase, C-terminal domain"/>
    <property type="match status" value="1"/>
</dbReference>
<proteinExistence type="inferred from homology"/>
<dbReference type="InterPro" id="IPR008334">
    <property type="entry name" value="5'-Nucleotdase_C"/>
</dbReference>
<dbReference type="PANTHER" id="PTHR11575">
    <property type="entry name" value="5'-NUCLEOTIDASE-RELATED"/>
    <property type="match status" value="1"/>
</dbReference>
<evidence type="ECO:0000313" key="6">
    <source>
        <dbReference type="EMBL" id="MBB3713609.1"/>
    </source>
</evidence>
<comment type="caution">
    <text evidence="6">The sequence shown here is derived from an EMBL/GenBank/DDBJ whole genome shotgun (WGS) entry which is preliminary data.</text>
</comment>
<evidence type="ECO:0000313" key="7">
    <source>
        <dbReference type="Proteomes" id="UP000576152"/>
    </source>
</evidence>
<dbReference type="PANTHER" id="PTHR11575:SF6">
    <property type="entry name" value="2',3'-CYCLIC-NUCLEOTIDE 2'-PHOSPHODIESTERASE_3'-NUCLEOTIDASE"/>
    <property type="match status" value="1"/>
</dbReference>
<evidence type="ECO:0000256" key="3">
    <source>
        <dbReference type="RuleBase" id="RU362119"/>
    </source>
</evidence>
<keyword evidence="3" id="KW-0547">Nucleotide-binding</keyword>
<dbReference type="PRINTS" id="PR01607">
    <property type="entry name" value="APYRASEFAMLY"/>
</dbReference>
<gene>
    <name evidence="6" type="ORF">FHS00_003213</name>
</gene>
<evidence type="ECO:0000259" key="5">
    <source>
        <dbReference type="Pfam" id="PF02872"/>
    </source>
</evidence>
<dbReference type="RefSeq" id="WP_183475084.1">
    <property type="nucleotide sequence ID" value="NZ_JACIBX010000017.1"/>
</dbReference>
<feature type="domain" description="Calcineurin-like phosphoesterase" evidence="4">
    <location>
        <begin position="20"/>
        <end position="257"/>
    </location>
</feature>
<evidence type="ECO:0000256" key="2">
    <source>
        <dbReference type="ARBA" id="ARBA00022729"/>
    </source>
</evidence>
<accession>A0ABR6HTA6</accession>
<dbReference type="GO" id="GO:0008663">
    <property type="term" value="F:2',3'-cyclic-nucleotide 2'-phosphodiesterase activity"/>
    <property type="evidence" value="ECO:0007669"/>
    <property type="project" value="UniProtKB-EC"/>
</dbReference>
<dbReference type="Pfam" id="PF02872">
    <property type="entry name" value="5_nucleotid_C"/>
    <property type="match status" value="1"/>
</dbReference>
<dbReference type="InterPro" id="IPR006146">
    <property type="entry name" value="5'-Nucleotdase_CS"/>
</dbReference>
<protein>
    <submittedName>
        <fullName evidence="6">2',3'-cyclic-nucleotide 2'-phosphodiesterase/3'-nucleotidase</fullName>
        <ecNumber evidence="6">3.1.3.6</ecNumber>
        <ecNumber evidence="6">3.1.4.16</ecNumber>
    </submittedName>
</protein>
<evidence type="ECO:0000259" key="4">
    <source>
        <dbReference type="Pfam" id="PF00149"/>
    </source>
</evidence>
<name>A0ABR6HTA6_9RHOB</name>
<dbReference type="GO" id="GO:0008254">
    <property type="term" value="F:3'-nucleotidase activity"/>
    <property type="evidence" value="ECO:0007669"/>
    <property type="project" value="UniProtKB-EC"/>
</dbReference>
<dbReference type="PROSITE" id="PS00786">
    <property type="entry name" value="5_NUCLEOTIDASE_2"/>
    <property type="match status" value="1"/>
</dbReference>
<dbReference type="EC" id="3.1.3.6" evidence="6"/>
<dbReference type="InterPro" id="IPR029052">
    <property type="entry name" value="Metallo-depent_PP-like"/>
</dbReference>
<keyword evidence="3 6" id="KW-0378">Hydrolase</keyword>
<dbReference type="Gene3D" id="3.60.21.10">
    <property type="match status" value="1"/>
</dbReference>
<feature type="domain" description="5'-Nucleotidase C-terminal" evidence="5">
    <location>
        <begin position="399"/>
        <end position="520"/>
    </location>
</feature>
<sequence>MVNRPGDDIQSTEENGRIALRLLCTTDLHGHVLPWDYTARRRDCRVGLARLAPLIRAHRRRCANTLLFDNGDFLHGNPMADAESVRLAAGGAAPHAVAVAMNALGYDAGTLGNHEFNRGLELLRRVLDQLAHPVTSANLRGLDAFPLAPSGLLLRRRLRDAAGRERLLRIGVLGLAPPQCLEWDRRWLAWRVGARDMVAAARARAGALRQRGADLVVALAHSGLGPEAPAPPCAENAGRALAALPGIDAFFLGHSHEVHPAPGEDGRLHGTPVAQAGRFGSHLGVIDLGLARDVTGRWRVVHARSRSEAPGPASAQVHRELVAASARQPHLRMLEQLRRPVGRSRVPIDSHFALVAPDASLQLLCDAWRRAATPLLAGRAEAMLPLLTVAAPFRSGGHGGARHFLSLPAGPVTERHLRALQPHPDLLSLSVVDGATLAGWLEQGARLFRRLLPGSRDQALIDPSMPPYGFDVIDGLTWRIDPTRPIGARIDDLRQAGRVVAPDDRFVVAVSSHRLSGGDPLAQALRQGQIPVPAQPLRAALRAHLAAGPVAPRPRRSWRFAALPGTAAWFEAPDAARRTVSRVAARGIAPLAPARDGLLRFELRLGPQDAARPIDFAPRLGYGGCAMTRTPRCPAAMTP</sequence>
<comment type="similarity">
    <text evidence="1 3">Belongs to the 5'-nucleotidase family.</text>
</comment>
<keyword evidence="7" id="KW-1185">Reference proteome</keyword>
<dbReference type="Proteomes" id="UP000576152">
    <property type="component" value="Unassembled WGS sequence"/>
</dbReference>
<dbReference type="Pfam" id="PF00149">
    <property type="entry name" value="Metallophos"/>
    <property type="match status" value="1"/>
</dbReference>